<keyword evidence="2" id="KW-1185">Reference proteome</keyword>
<organism evidence="1 2">
    <name type="scientific">Gossypium arboreum</name>
    <name type="common">Tree cotton</name>
    <name type="synonym">Gossypium nanking</name>
    <dbReference type="NCBI Taxonomy" id="29729"/>
    <lineage>
        <taxon>Eukaryota</taxon>
        <taxon>Viridiplantae</taxon>
        <taxon>Streptophyta</taxon>
        <taxon>Embryophyta</taxon>
        <taxon>Tracheophyta</taxon>
        <taxon>Spermatophyta</taxon>
        <taxon>Magnoliopsida</taxon>
        <taxon>eudicotyledons</taxon>
        <taxon>Gunneridae</taxon>
        <taxon>Pentapetalae</taxon>
        <taxon>rosids</taxon>
        <taxon>malvids</taxon>
        <taxon>Malvales</taxon>
        <taxon>Malvaceae</taxon>
        <taxon>Malvoideae</taxon>
        <taxon>Gossypium</taxon>
    </lineage>
</organism>
<name>A0A0B0NDW9_GOSAR</name>
<proteinExistence type="predicted"/>
<gene>
    <name evidence="1" type="ORF">F383_12035</name>
</gene>
<sequence length="34" mass="3988">MMELDQNSNPSDMSLISNEFIRFKQGSVTYTLYQ</sequence>
<dbReference type="AlphaFoldDB" id="A0A0B0NDW9"/>
<evidence type="ECO:0000313" key="1">
    <source>
        <dbReference type="EMBL" id="KHG11050.1"/>
    </source>
</evidence>
<dbReference type="Proteomes" id="UP000032142">
    <property type="component" value="Unassembled WGS sequence"/>
</dbReference>
<evidence type="ECO:0000313" key="2">
    <source>
        <dbReference type="Proteomes" id="UP000032142"/>
    </source>
</evidence>
<protein>
    <submittedName>
        <fullName evidence="1">Uncharacterized protein</fullName>
    </submittedName>
</protein>
<reference evidence="2" key="1">
    <citation type="submission" date="2014-09" db="EMBL/GenBank/DDBJ databases">
        <authorList>
            <person name="Mudge J."/>
            <person name="Ramaraj T."/>
            <person name="Lindquist I.E."/>
            <person name="Bharti A.K."/>
            <person name="Sundararajan A."/>
            <person name="Cameron C.T."/>
            <person name="Woodward J.E."/>
            <person name="May G.D."/>
            <person name="Brubaker C."/>
            <person name="Broadhvest J."/>
            <person name="Wilkins T.A."/>
        </authorList>
    </citation>
    <scope>NUCLEOTIDE SEQUENCE</scope>
    <source>
        <strain evidence="2">cv. AKA8401</strain>
    </source>
</reference>
<dbReference type="EMBL" id="KN395142">
    <property type="protein sequence ID" value="KHG11050.1"/>
    <property type="molecule type" value="Genomic_DNA"/>
</dbReference>
<accession>A0A0B0NDW9</accession>